<organism evidence="3 4">
    <name type="scientific">Neotoma lepida</name>
    <name type="common">Desert woodrat</name>
    <dbReference type="NCBI Taxonomy" id="56216"/>
    <lineage>
        <taxon>Eukaryota</taxon>
        <taxon>Metazoa</taxon>
        <taxon>Chordata</taxon>
        <taxon>Craniata</taxon>
        <taxon>Vertebrata</taxon>
        <taxon>Euteleostomi</taxon>
        <taxon>Mammalia</taxon>
        <taxon>Eutheria</taxon>
        <taxon>Euarchontoglires</taxon>
        <taxon>Glires</taxon>
        <taxon>Rodentia</taxon>
        <taxon>Myomorpha</taxon>
        <taxon>Muroidea</taxon>
        <taxon>Cricetidae</taxon>
        <taxon>Neotominae</taxon>
        <taxon>Neotoma</taxon>
    </lineage>
</organism>
<dbReference type="CDD" id="cd07765">
    <property type="entry name" value="KRAB_A-box"/>
    <property type="match status" value="1"/>
</dbReference>
<dbReference type="STRING" id="56216.A0A1A6G5K8"/>
<dbReference type="SMART" id="SM00349">
    <property type="entry name" value="KRAB"/>
    <property type="match status" value="1"/>
</dbReference>
<evidence type="ECO:0000313" key="3">
    <source>
        <dbReference type="EMBL" id="OBS60627.1"/>
    </source>
</evidence>
<evidence type="ECO:0000256" key="1">
    <source>
        <dbReference type="SAM" id="MobiDB-lite"/>
    </source>
</evidence>
<dbReference type="InterPro" id="IPR050169">
    <property type="entry name" value="Krueppel_C2H2_ZnF"/>
</dbReference>
<feature type="non-terminal residue" evidence="3">
    <location>
        <position position="380"/>
    </location>
</feature>
<feature type="region of interest" description="Disordered" evidence="1">
    <location>
        <begin position="1"/>
        <end position="42"/>
    </location>
</feature>
<keyword evidence="4" id="KW-1185">Reference proteome</keyword>
<sequence length="380" mass="42855">NPVLCSAPHPGTSSGAALPCTSAAGSDAERQPRGSGEWPRKGWRCSLRRGSVTGRSLDPPLRLGMEEISHEATGSPRVQSERLSPELQFLQDMEMEQGFPGAPPVPQVPALPHEGSPGDQAAALLTARYQEFVTFEDVAVHLTREEWGCLDPVQRELYREVMLENYGNVVSLGILLRLPTTRIHCVNSCPALSHTQASAFSGETLAVLTAGITKRWPRYRLSIGFPISKPDGISQREQDLQVFDLETKNREVIRDDCSDGDIREENKLLIPKRKISEEVHSYKVRVGKFKQNIAQVPETREVYKSEDRLERLQEILRKFLFLEREFRQITISKKNFPSEKNNDPEKGFSLDSTLDADQRVLRIQTIDDSKYDMNFNQNLA</sequence>
<feature type="domain" description="KRAB" evidence="2">
    <location>
        <begin position="133"/>
        <end position="255"/>
    </location>
</feature>
<gene>
    <name evidence="3" type="ORF">A6R68_08255</name>
</gene>
<dbReference type="PROSITE" id="PS50805">
    <property type="entry name" value="KRAB"/>
    <property type="match status" value="1"/>
</dbReference>
<dbReference type="Gene3D" id="6.10.140.140">
    <property type="match status" value="1"/>
</dbReference>
<dbReference type="PANTHER" id="PTHR23232:SF163">
    <property type="entry name" value="ZINC FINGER PROTEIN 589"/>
    <property type="match status" value="1"/>
</dbReference>
<dbReference type="OrthoDB" id="10018191at2759"/>
<dbReference type="InterPro" id="IPR001909">
    <property type="entry name" value="KRAB"/>
</dbReference>
<dbReference type="GO" id="GO:0006355">
    <property type="term" value="P:regulation of DNA-templated transcription"/>
    <property type="evidence" value="ECO:0007669"/>
    <property type="project" value="InterPro"/>
</dbReference>
<accession>A0A1A6G5K8</accession>
<dbReference type="EMBL" id="LZPO01107542">
    <property type="protein sequence ID" value="OBS60627.1"/>
    <property type="molecule type" value="Genomic_DNA"/>
</dbReference>
<dbReference type="InterPro" id="IPR036051">
    <property type="entry name" value="KRAB_dom_sf"/>
</dbReference>
<reference evidence="3 4" key="1">
    <citation type="submission" date="2016-06" db="EMBL/GenBank/DDBJ databases">
        <title>The Draft Genome Sequence and Annotation of the Desert Woodrat Neotoma lepida.</title>
        <authorList>
            <person name="Campbell M."/>
            <person name="Oakeson K.F."/>
            <person name="Yandell M."/>
            <person name="Halpert J.R."/>
            <person name="Dearing D."/>
        </authorList>
    </citation>
    <scope>NUCLEOTIDE SEQUENCE [LARGE SCALE GENOMIC DNA]</scope>
    <source>
        <strain evidence="3">417</strain>
        <tissue evidence="3">Liver</tissue>
    </source>
</reference>
<dbReference type="Pfam" id="PF01352">
    <property type="entry name" value="KRAB"/>
    <property type="match status" value="1"/>
</dbReference>
<dbReference type="AlphaFoldDB" id="A0A1A6G5K8"/>
<dbReference type="Proteomes" id="UP000092124">
    <property type="component" value="Unassembled WGS sequence"/>
</dbReference>
<evidence type="ECO:0000259" key="2">
    <source>
        <dbReference type="PROSITE" id="PS50805"/>
    </source>
</evidence>
<proteinExistence type="predicted"/>
<protein>
    <recommendedName>
        <fullName evidence="2">KRAB domain-containing protein</fullName>
    </recommendedName>
</protein>
<comment type="caution">
    <text evidence="3">The sequence shown here is derived from an EMBL/GenBank/DDBJ whole genome shotgun (WGS) entry which is preliminary data.</text>
</comment>
<dbReference type="SUPFAM" id="SSF109640">
    <property type="entry name" value="KRAB domain (Kruppel-associated box)"/>
    <property type="match status" value="1"/>
</dbReference>
<name>A0A1A6G5K8_NEOLE</name>
<evidence type="ECO:0000313" key="4">
    <source>
        <dbReference type="Proteomes" id="UP000092124"/>
    </source>
</evidence>
<dbReference type="PANTHER" id="PTHR23232">
    <property type="entry name" value="KRAB DOMAIN C2H2 ZINC FINGER"/>
    <property type="match status" value="1"/>
</dbReference>
<feature type="non-terminal residue" evidence="3">
    <location>
        <position position="1"/>
    </location>
</feature>